<dbReference type="Gene3D" id="1.20.1580.10">
    <property type="entry name" value="ABC transporter ATPase like domain"/>
    <property type="match status" value="2"/>
</dbReference>
<dbReference type="InterPro" id="IPR027417">
    <property type="entry name" value="P-loop_NTPase"/>
</dbReference>
<evidence type="ECO:0000256" key="6">
    <source>
        <dbReference type="ARBA" id="ARBA00022769"/>
    </source>
</evidence>
<dbReference type="Pfam" id="PF00005">
    <property type="entry name" value="ABC_tran"/>
    <property type="match status" value="1"/>
</dbReference>
<dbReference type="Proteomes" id="UP001500888">
    <property type="component" value="Unassembled WGS sequence"/>
</dbReference>
<comment type="subcellular location">
    <subcellularLocation>
        <location evidence="1">Cytoplasm</location>
    </subcellularLocation>
</comment>
<comment type="caution">
    <text evidence="15">The sequence shown here is derived from an EMBL/GenBank/DDBJ whole genome shotgun (WGS) entry which is preliminary data.</text>
</comment>
<organism evidence="15 16">
    <name type="scientific">Sphaerisporangium flaviroseum</name>
    <dbReference type="NCBI Taxonomy" id="509199"/>
    <lineage>
        <taxon>Bacteria</taxon>
        <taxon>Bacillati</taxon>
        <taxon>Actinomycetota</taxon>
        <taxon>Actinomycetes</taxon>
        <taxon>Streptosporangiales</taxon>
        <taxon>Streptosporangiaceae</taxon>
        <taxon>Sphaerisporangium</taxon>
    </lineage>
</organism>
<evidence type="ECO:0000256" key="13">
    <source>
        <dbReference type="ARBA" id="ARBA00042156"/>
    </source>
</evidence>
<dbReference type="EMBL" id="BAAAZR010000029">
    <property type="protein sequence ID" value="GAA3831502.1"/>
    <property type="molecule type" value="Genomic_DNA"/>
</dbReference>
<dbReference type="Gene3D" id="1.10.8.280">
    <property type="entry name" value="ABC transporter ATPase domain-like"/>
    <property type="match status" value="1"/>
</dbReference>
<protein>
    <recommendedName>
        <fullName evidence="12">UvrABC system protein A</fullName>
    </recommendedName>
    <alternativeName>
        <fullName evidence="13">Excinuclease ABC subunit A</fullName>
    </alternativeName>
</protein>
<keyword evidence="10" id="KW-0234">DNA repair</keyword>
<evidence type="ECO:0000256" key="1">
    <source>
        <dbReference type="ARBA" id="ARBA00004496"/>
    </source>
</evidence>
<evidence type="ECO:0000256" key="5">
    <source>
        <dbReference type="ARBA" id="ARBA00022763"/>
    </source>
</evidence>
<comment type="similarity">
    <text evidence="11">Belongs to the ABC transporter superfamily. UvrA family.</text>
</comment>
<dbReference type="PANTHER" id="PTHR43152">
    <property type="entry name" value="UVRABC SYSTEM PROTEIN A"/>
    <property type="match status" value="1"/>
</dbReference>
<gene>
    <name evidence="15" type="ORF">GCM10022226_60760</name>
</gene>
<dbReference type="PROSITE" id="PS50893">
    <property type="entry name" value="ABC_TRANSPORTER_2"/>
    <property type="match status" value="2"/>
</dbReference>
<keyword evidence="4" id="KW-0547">Nucleotide-binding</keyword>
<name>A0ABP7J0G4_9ACTN</name>
<accession>A0ABP7J0G4</accession>
<dbReference type="InterPro" id="IPR003439">
    <property type="entry name" value="ABC_transporter-like_ATP-bd"/>
</dbReference>
<evidence type="ECO:0000313" key="16">
    <source>
        <dbReference type="Proteomes" id="UP001500888"/>
    </source>
</evidence>
<reference evidence="16" key="1">
    <citation type="journal article" date="2019" name="Int. J. Syst. Evol. Microbiol.">
        <title>The Global Catalogue of Microorganisms (GCM) 10K type strain sequencing project: providing services to taxonomists for standard genome sequencing and annotation.</title>
        <authorList>
            <consortium name="The Broad Institute Genomics Platform"/>
            <consortium name="The Broad Institute Genome Sequencing Center for Infectious Disease"/>
            <person name="Wu L."/>
            <person name="Ma J."/>
        </authorList>
    </citation>
    <scope>NUCLEOTIDE SEQUENCE [LARGE SCALE GENOMIC DNA]</scope>
    <source>
        <strain evidence="16">JCM 16908</strain>
    </source>
</reference>
<evidence type="ECO:0000256" key="9">
    <source>
        <dbReference type="ARBA" id="ARBA00023125"/>
    </source>
</evidence>
<keyword evidence="5" id="KW-0227">DNA damage</keyword>
<dbReference type="PANTHER" id="PTHR43152:SF2">
    <property type="entry name" value="DRUG RESISTANCE ABC TRANSPORTER"/>
    <property type="match status" value="1"/>
</dbReference>
<keyword evidence="16" id="KW-1185">Reference proteome</keyword>
<evidence type="ECO:0000259" key="14">
    <source>
        <dbReference type="PROSITE" id="PS50893"/>
    </source>
</evidence>
<feature type="domain" description="ABC transporter" evidence="14">
    <location>
        <begin position="493"/>
        <end position="788"/>
    </location>
</feature>
<dbReference type="InterPro" id="IPR003593">
    <property type="entry name" value="AAA+_ATPase"/>
</dbReference>
<sequence length="799" mass="85027">MSMATRTDTQSPGQHVADSHDLIRVHGARVNNLKDVSIELPKRRLTVFTGVSGSGKSSLVFNTIAAESQRLINETYSAFVQGFMPTLARPEVDVLEGLTTAIIIDQQRMGADVRSTVGTATDANAMLRILFSRLGRPHIGSPNAFSFNVPSVRASGAITVERGGAGKTKTVKKTFTRTGGMCPHCEGRGMVSDIDLTQLYDDSKSLAEGAFTIPGWKSDSFWTVRVYAESGFVDPNKPISKYTKKELQDFLYKEPVKVKVDGVNLTYEGLIPKVQKSFLSKDPDALQPHIRAFVDRAVTFTTCPECGGTRLSEAARSSRIGGINIADACAMQISDLAEWVGGLDEPSVAPLLATLRQTLDSFVEIGLGYLSLDRPSGTLSGGEAQRVKMIRHLGSSLTDTTYVFDEPTAGLHPHDIQRMNDLLLRLRDKGNTVLVVEHKPETIVIADHVVDLGPGAGTAGGTVCFEGTVEGLRASGTITGRHFDDRAALKEKVRTPTGTLEIRGATANNLRDVDVDVPLGVLVVVTGVAGSGKSSLVHGSIPAGQGVVSVDQGAIRGSRRSNPATYTGLLDPIRKAFAKANNVKPALFSANSEGACPNCNGAGVIYTDLAMMAGVPTTCEECDGKRFHSSVLEYHLGGRDISEVLAMSVSEAEEFFGAGEARIPAAHAILDRLTDVGLGYLSLGQPLTTLSGGERQRLKLATHMAEKGGVYVLDEPTTGLHLADVEHLLGLLDRLVDSGKSVIVIEHHQAVMAHADWIIDLGPGAGHDGGRIVFEGTPADLVAARSTLTGEYLAAYVGT</sequence>
<evidence type="ECO:0000256" key="7">
    <source>
        <dbReference type="ARBA" id="ARBA00022840"/>
    </source>
</evidence>
<evidence type="ECO:0000256" key="8">
    <source>
        <dbReference type="ARBA" id="ARBA00022881"/>
    </source>
</evidence>
<evidence type="ECO:0000256" key="11">
    <source>
        <dbReference type="ARBA" id="ARBA00038000"/>
    </source>
</evidence>
<evidence type="ECO:0000256" key="2">
    <source>
        <dbReference type="ARBA" id="ARBA00022490"/>
    </source>
</evidence>
<evidence type="ECO:0000313" key="15">
    <source>
        <dbReference type="EMBL" id="GAA3831502.1"/>
    </source>
</evidence>
<dbReference type="Gene3D" id="3.40.50.300">
    <property type="entry name" value="P-loop containing nucleotide triphosphate hydrolases"/>
    <property type="match status" value="3"/>
</dbReference>
<evidence type="ECO:0000256" key="12">
    <source>
        <dbReference type="ARBA" id="ARBA00039316"/>
    </source>
</evidence>
<keyword evidence="7" id="KW-0067">ATP-binding</keyword>
<evidence type="ECO:0000256" key="3">
    <source>
        <dbReference type="ARBA" id="ARBA00022737"/>
    </source>
</evidence>
<evidence type="ECO:0000256" key="10">
    <source>
        <dbReference type="ARBA" id="ARBA00023204"/>
    </source>
</evidence>
<keyword evidence="2" id="KW-0963">Cytoplasm</keyword>
<dbReference type="RefSeq" id="WP_344947883.1">
    <property type="nucleotide sequence ID" value="NZ_BAAAZR010000029.1"/>
</dbReference>
<proteinExistence type="inferred from homology"/>
<keyword evidence="9" id="KW-0238">DNA-binding</keyword>
<keyword evidence="3" id="KW-0677">Repeat</keyword>
<dbReference type="SMART" id="SM00382">
    <property type="entry name" value="AAA"/>
    <property type="match status" value="2"/>
</dbReference>
<keyword evidence="8" id="KW-0267">Excision nuclease</keyword>
<dbReference type="SUPFAM" id="SSF52540">
    <property type="entry name" value="P-loop containing nucleoside triphosphate hydrolases"/>
    <property type="match status" value="2"/>
</dbReference>
<evidence type="ECO:0000256" key="4">
    <source>
        <dbReference type="ARBA" id="ARBA00022741"/>
    </source>
</evidence>
<feature type="domain" description="ABC transporter" evidence="14">
    <location>
        <begin position="17"/>
        <end position="479"/>
    </location>
</feature>
<keyword evidence="6" id="KW-0228">DNA excision</keyword>